<evidence type="ECO:0000313" key="2">
    <source>
        <dbReference type="EMBL" id="CCG20020.1"/>
    </source>
</evidence>
<evidence type="ECO:0000259" key="1">
    <source>
        <dbReference type="Pfam" id="PF22178"/>
    </source>
</evidence>
<sequence>MPNAVIKVKNNHETWVGQKETRHVRGQRTTKILGLETGIYNNSRVEKIIGNQDVTISGNDSLKIGSNKDIKISKNHDLTIIGSNSILINSNRKETINGNSSETYLSDFTSVIQGGVKQTNDSDLTSITIGDFNSEINGNCTSTIGSNYSNTVLGGNYTNNVNGGIKSISTLGNLDYKSLGDHTNSAPISILFGTSFNAVAGGNVNIKAPVTLVSDFLFDIDLYKKKEYKGNFALSVALIYKQSIILNKARYIAKLEGTGIKHEIKKHESADQAFLITAKVAEDGKYDFKVE</sequence>
<gene>
    <name evidence="2" type="ORF">KUM_1239</name>
</gene>
<proteinExistence type="predicted"/>
<dbReference type="EMBL" id="HE681424">
    <property type="protein sequence ID" value="CCG20020.1"/>
    <property type="molecule type" value="Genomic_DNA"/>
</dbReference>
<protein>
    <recommendedName>
        <fullName evidence="1">Gp5/Type VI secretion system Vgr C-terminal trimerisation domain-containing protein</fullName>
    </recommendedName>
</protein>
<name>I7JNE4_9BURK</name>
<dbReference type="Pfam" id="PF22178">
    <property type="entry name" value="Gp5_trimer_C"/>
    <property type="match status" value="1"/>
</dbReference>
<dbReference type="AlphaFoldDB" id="I7JNE4"/>
<dbReference type="SUPFAM" id="SSF69349">
    <property type="entry name" value="Phage fibre proteins"/>
    <property type="match status" value="2"/>
</dbReference>
<dbReference type="InterPro" id="IPR054030">
    <property type="entry name" value="Gp5_Vgr_C"/>
</dbReference>
<feature type="domain" description="Gp5/Type VI secretion system Vgr C-terminal trimerisation" evidence="1">
    <location>
        <begin position="5"/>
        <end position="80"/>
    </location>
</feature>
<reference evidence="2" key="1">
    <citation type="journal article" date="2012" name="Vet. Microbiol.">
        <title>Comparative genomic analyses of the Taylorellae.</title>
        <authorList>
            <person name="Hauser H."/>
            <person name="Richter D.C."/>
            <person name="van Tonder A."/>
            <person name="Clark L."/>
            <person name="Preston A."/>
        </authorList>
    </citation>
    <scope>NUCLEOTIDE SEQUENCE</scope>
    <source>
        <strain evidence="2">14/45</strain>
    </source>
</reference>
<accession>I7JNE4</accession>
<organism evidence="2">
    <name type="scientific">Taylorella asinigenitalis 14/45</name>
    <dbReference type="NCBI Taxonomy" id="1091495"/>
    <lineage>
        <taxon>Bacteria</taxon>
        <taxon>Pseudomonadati</taxon>
        <taxon>Pseudomonadota</taxon>
        <taxon>Betaproteobacteria</taxon>
        <taxon>Burkholderiales</taxon>
        <taxon>Alcaligenaceae</taxon>
        <taxon>Taylorella</taxon>
    </lineage>
</organism>
<dbReference type="BioCyc" id="TASI1091495:G13GE-1232-MONOMER"/>
<dbReference type="HOGENOM" id="CLU_956244_0_0_4"/>
<dbReference type="KEGG" id="tat:KUM_1239"/>